<organism evidence="1 2">
    <name type="scientific">Aerosakkonema funiforme FACHB-1375</name>
    <dbReference type="NCBI Taxonomy" id="2949571"/>
    <lineage>
        <taxon>Bacteria</taxon>
        <taxon>Bacillati</taxon>
        <taxon>Cyanobacteriota</taxon>
        <taxon>Cyanophyceae</taxon>
        <taxon>Oscillatoriophycideae</taxon>
        <taxon>Aerosakkonematales</taxon>
        <taxon>Aerosakkonemataceae</taxon>
        <taxon>Aerosakkonema</taxon>
    </lineage>
</organism>
<name>A0A926ZJY9_9CYAN</name>
<dbReference type="Proteomes" id="UP000641646">
    <property type="component" value="Unassembled WGS sequence"/>
</dbReference>
<reference evidence="1" key="2">
    <citation type="submission" date="2020-08" db="EMBL/GenBank/DDBJ databases">
        <authorList>
            <person name="Chen M."/>
            <person name="Teng W."/>
            <person name="Zhao L."/>
            <person name="Hu C."/>
            <person name="Zhou Y."/>
            <person name="Han B."/>
            <person name="Song L."/>
            <person name="Shu W."/>
        </authorList>
    </citation>
    <scope>NUCLEOTIDE SEQUENCE</scope>
    <source>
        <strain evidence="1">FACHB-1375</strain>
    </source>
</reference>
<sequence length="60" mass="6761">MSVANAITNPFQSSVALSEQECDRPFRYVSAGRDESAIVLFRMSVLMGMRVRSYFFGCQC</sequence>
<gene>
    <name evidence="1" type="ORF">H6G03_29690</name>
</gene>
<reference evidence="1" key="1">
    <citation type="journal article" date="2015" name="ISME J.">
        <title>Draft Genome Sequence of Streptomyces incarnatus NRRL8089, which Produces the Nucleoside Antibiotic Sinefungin.</title>
        <authorList>
            <person name="Oshima K."/>
            <person name="Hattori M."/>
            <person name="Shimizu H."/>
            <person name="Fukuda K."/>
            <person name="Nemoto M."/>
            <person name="Inagaki K."/>
            <person name="Tamura T."/>
        </authorList>
    </citation>
    <scope>NUCLEOTIDE SEQUENCE</scope>
    <source>
        <strain evidence="1">FACHB-1375</strain>
    </source>
</reference>
<keyword evidence="2" id="KW-1185">Reference proteome</keyword>
<dbReference type="AlphaFoldDB" id="A0A926ZJY9"/>
<dbReference type="EMBL" id="JACJPW010000111">
    <property type="protein sequence ID" value="MBD2185199.1"/>
    <property type="molecule type" value="Genomic_DNA"/>
</dbReference>
<evidence type="ECO:0000313" key="2">
    <source>
        <dbReference type="Proteomes" id="UP000641646"/>
    </source>
</evidence>
<comment type="caution">
    <text evidence="1">The sequence shown here is derived from an EMBL/GenBank/DDBJ whole genome shotgun (WGS) entry which is preliminary data.</text>
</comment>
<evidence type="ECO:0000313" key="1">
    <source>
        <dbReference type="EMBL" id="MBD2185199.1"/>
    </source>
</evidence>
<dbReference type="RefSeq" id="WP_190473118.1">
    <property type="nucleotide sequence ID" value="NZ_JACJPW010000111.1"/>
</dbReference>
<protein>
    <submittedName>
        <fullName evidence="1">Uncharacterized protein</fullName>
    </submittedName>
</protein>
<proteinExistence type="predicted"/>
<accession>A0A926ZJY9</accession>